<comment type="similarity">
    <text evidence="2">Belongs to the UPF0359 family.</text>
</comment>
<dbReference type="STRING" id="36087.A0A077Z2D2"/>
<keyword evidence="4 6" id="KW-1133">Transmembrane helix</keyword>
<sequence length="342" mass="37933">MEGWSSLSSIRFANGGILSGNETSVSVCKLVFTSEFSSNSVRIWDAIIFLPNVVFLVFLISKLSRIRAKLEGTRSPVYLTFYILVYISASVNVLRSAVAMIVSGANLNGRIIEKSLWLALQFFLFSLEIIVLVFGLFLGRLDSKTSIKRALVVAAIISGVYSISQACLEFGTDDVYFRTESQRIVIYSHGGSLFLLVSSALLALAYMCVSILPLISFQRILLMPRKKGFYLYCAFLFALYGLQVIASTLLLLANPSGLCILAIPLYMYYTCFVPGVYLTFLRGFVTTEGSELLFSYSHQKDFFGDVNDHEAVVQSPSRIAHMESQFPTLFLNPDEPTSANVS</sequence>
<dbReference type="OrthoDB" id="10027388at2759"/>
<dbReference type="InterPro" id="IPR018781">
    <property type="entry name" value="TPRA1/CAND2/CAND8"/>
</dbReference>
<dbReference type="Pfam" id="PF10160">
    <property type="entry name" value="Tmemb_40"/>
    <property type="match status" value="1"/>
</dbReference>
<evidence type="ECO:0000313" key="8">
    <source>
        <dbReference type="Proteomes" id="UP000030665"/>
    </source>
</evidence>
<evidence type="ECO:0000256" key="4">
    <source>
        <dbReference type="ARBA" id="ARBA00022989"/>
    </source>
</evidence>
<feature type="transmembrane region" description="Helical" evidence="6">
    <location>
        <begin position="116"/>
        <end position="138"/>
    </location>
</feature>
<gene>
    <name evidence="7" type="ORF">TTRE_0000244101</name>
</gene>
<feature type="transmembrane region" description="Helical" evidence="6">
    <location>
        <begin position="41"/>
        <end position="60"/>
    </location>
</feature>
<comment type="subcellular location">
    <subcellularLocation>
        <location evidence="1">Membrane</location>
        <topology evidence="1">Multi-pass membrane protein</topology>
    </subcellularLocation>
</comment>
<evidence type="ECO:0000256" key="1">
    <source>
        <dbReference type="ARBA" id="ARBA00004141"/>
    </source>
</evidence>
<dbReference type="PANTHER" id="PTHR15876">
    <property type="entry name" value="TRANSMEMBRANE PROTEIN ADIPOCYTE-ASSOCIATED 1"/>
    <property type="match status" value="1"/>
</dbReference>
<evidence type="ECO:0000256" key="6">
    <source>
        <dbReference type="SAM" id="Phobius"/>
    </source>
</evidence>
<dbReference type="AlphaFoldDB" id="A0A077Z2D2"/>
<evidence type="ECO:0000256" key="5">
    <source>
        <dbReference type="ARBA" id="ARBA00023136"/>
    </source>
</evidence>
<name>A0A077Z2D2_TRITR</name>
<protein>
    <submittedName>
        <fullName evidence="7">Transmembrane protein adipocyte associated 1</fullName>
    </submittedName>
</protein>
<organism evidence="7 8">
    <name type="scientific">Trichuris trichiura</name>
    <name type="common">Whipworm</name>
    <name type="synonym">Trichocephalus trichiurus</name>
    <dbReference type="NCBI Taxonomy" id="36087"/>
    <lineage>
        <taxon>Eukaryota</taxon>
        <taxon>Metazoa</taxon>
        <taxon>Ecdysozoa</taxon>
        <taxon>Nematoda</taxon>
        <taxon>Enoplea</taxon>
        <taxon>Dorylaimia</taxon>
        <taxon>Trichinellida</taxon>
        <taxon>Trichuridae</taxon>
        <taxon>Trichuris</taxon>
    </lineage>
</organism>
<dbReference type="GO" id="GO:0004930">
    <property type="term" value="F:G protein-coupled receptor activity"/>
    <property type="evidence" value="ECO:0007669"/>
    <property type="project" value="TreeGrafter"/>
</dbReference>
<dbReference type="EMBL" id="HG805883">
    <property type="protein sequence ID" value="CDW54171.1"/>
    <property type="molecule type" value="Genomic_DNA"/>
</dbReference>
<keyword evidence="5 6" id="KW-0472">Membrane</keyword>
<reference evidence="7" key="1">
    <citation type="submission" date="2014-01" db="EMBL/GenBank/DDBJ databases">
        <authorList>
            <person name="Aslett M."/>
        </authorList>
    </citation>
    <scope>NUCLEOTIDE SEQUENCE</scope>
</reference>
<keyword evidence="8" id="KW-1185">Reference proteome</keyword>
<feature type="transmembrane region" description="Helical" evidence="6">
    <location>
        <begin position="81"/>
        <end position="104"/>
    </location>
</feature>
<feature type="transmembrane region" description="Helical" evidence="6">
    <location>
        <begin position="265"/>
        <end position="285"/>
    </location>
</feature>
<evidence type="ECO:0000256" key="2">
    <source>
        <dbReference type="ARBA" id="ARBA00010125"/>
    </source>
</evidence>
<keyword evidence="3 6" id="KW-0812">Transmembrane</keyword>
<feature type="transmembrane region" description="Helical" evidence="6">
    <location>
        <begin position="229"/>
        <end position="253"/>
    </location>
</feature>
<feature type="transmembrane region" description="Helical" evidence="6">
    <location>
        <begin position="192"/>
        <end position="217"/>
    </location>
</feature>
<dbReference type="GO" id="GO:0005886">
    <property type="term" value="C:plasma membrane"/>
    <property type="evidence" value="ECO:0007669"/>
    <property type="project" value="TreeGrafter"/>
</dbReference>
<dbReference type="PANTHER" id="PTHR15876:SF8">
    <property type="entry name" value="TRANSMEMBRANE PROTEIN ADIPOCYTE-ASSOCIATED 1"/>
    <property type="match status" value="1"/>
</dbReference>
<proteinExistence type="inferred from homology"/>
<accession>A0A077Z2D2</accession>
<dbReference type="Proteomes" id="UP000030665">
    <property type="component" value="Unassembled WGS sequence"/>
</dbReference>
<evidence type="ECO:0000313" key="7">
    <source>
        <dbReference type="EMBL" id="CDW54171.1"/>
    </source>
</evidence>
<evidence type="ECO:0000256" key="3">
    <source>
        <dbReference type="ARBA" id="ARBA00022692"/>
    </source>
</evidence>
<reference evidence="7" key="2">
    <citation type="submission" date="2014-03" db="EMBL/GenBank/DDBJ databases">
        <title>The whipworm genome and dual-species transcriptomics of an intimate host-pathogen interaction.</title>
        <authorList>
            <person name="Foth B.J."/>
            <person name="Tsai I.J."/>
            <person name="Reid A.J."/>
            <person name="Bancroft A.J."/>
            <person name="Nichol S."/>
            <person name="Tracey A."/>
            <person name="Holroyd N."/>
            <person name="Cotton J.A."/>
            <person name="Stanley E.J."/>
            <person name="Zarowiecki M."/>
            <person name="Liu J.Z."/>
            <person name="Huckvale T."/>
            <person name="Cooper P.J."/>
            <person name="Grencis R.K."/>
            <person name="Berriman M."/>
        </authorList>
    </citation>
    <scope>NUCLEOTIDE SEQUENCE [LARGE SCALE GENOMIC DNA]</scope>
</reference>
<feature type="transmembrane region" description="Helical" evidence="6">
    <location>
        <begin position="150"/>
        <end position="172"/>
    </location>
</feature>